<evidence type="ECO:0000256" key="1">
    <source>
        <dbReference type="SAM" id="MobiDB-lite"/>
    </source>
</evidence>
<accession>A0AAD6NBX4</accession>
<evidence type="ECO:0000259" key="2">
    <source>
        <dbReference type="Pfam" id="PF25000"/>
    </source>
</evidence>
<dbReference type="InterPro" id="IPR011990">
    <property type="entry name" value="TPR-like_helical_dom_sf"/>
</dbReference>
<feature type="domain" description="DUF7779" evidence="2">
    <location>
        <begin position="325"/>
        <end position="420"/>
    </location>
</feature>
<sequence>MATTYTGINYGAQIGNNYGTFTAEFRLPTERPDTPPSPVSTVPFRRDPDFVSRDTLLDQIHEKGSIAGSRVALVGLGVVGKSQLAIEYSYQIRYQSPEIWVFWVHASNAARFEQSFRDIADYAKIPGRQDPGADIFKLTENWLRDEKKGKWTLILDNIDDDWFVAEFLATGREGPANGRINASTRPLLDYLPRSSNGSIIITTRTKEVALKIVEHKDLIKVEPMARPEALNLIQKKLDLFEASQEILELVEELEFMPLAIVQAAAYIRHRAPRCSISQYLEKLRKSDGVAIRLLNYEGGHLYRDWEAKNAILATWQISFDHIRRIRPFAADILSLMSFFDRHAIPENMIRVQHQRRNDPSNSGEVVNESSEEEMDTASEFDADQDFEDDIATLRDHSFISFYEDRTVFTMHRLVQLTTRVWLKAHGQTEHWREQFVNKLCQEFPTGEYEDWGKYQSLFPHVKSALLQRPESQESLKEWATLLYRGAWYARESGKIADMKEMASNSREQRVRLFGITDDATLNSTEMLATAYWVEARWKEAEMLSVQVMETRKMKLGEDHPDTLTSKLNLASTYRNQGRLEEAEKLEMQVMETLDRQSLARPTPTL</sequence>
<reference evidence="3" key="1">
    <citation type="journal article" date="2023" name="IMA Fungus">
        <title>Comparative genomic study of the Penicillium genus elucidates a diverse pangenome and 15 lateral gene transfer events.</title>
        <authorList>
            <person name="Petersen C."/>
            <person name="Sorensen T."/>
            <person name="Nielsen M.R."/>
            <person name="Sondergaard T.E."/>
            <person name="Sorensen J.L."/>
            <person name="Fitzpatrick D.A."/>
            <person name="Frisvad J.C."/>
            <person name="Nielsen K.L."/>
        </authorList>
    </citation>
    <scope>NUCLEOTIDE SEQUENCE</scope>
    <source>
        <strain evidence="3">IBT 15450</strain>
    </source>
</reference>
<protein>
    <recommendedName>
        <fullName evidence="2">DUF7779 domain-containing protein</fullName>
    </recommendedName>
</protein>
<dbReference type="EMBL" id="JAQJZL010000002">
    <property type="protein sequence ID" value="KAJ6050983.1"/>
    <property type="molecule type" value="Genomic_DNA"/>
</dbReference>
<reference evidence="3" key="2">
    <citation type="submission" date="2023-01" db="EMBL/GenBank/DDBJ databases">
        <authorList>
            <person name="Petersen C."/>
        </authorList>
    </citation>
    <scope>NUCLEOTIDE SEQUENCE</scope>
    <source>
        <strain evidence="3">IBT 15450</strain>
    </source>
</reference>
<evidence type="ECO:0000313" key="3">
    <source>
        <dbReference type="EMBL" id="KAJ6050983.1"/>
    </source>
</evidence>
<dbReference type="InterPro" id="IPR027417">
    <property type="entry name" value="P-loop_NTPase"/>
</dbReference>
<dbReference type="SUPFAM" id="SSF48452">
    <property type="entry name" value="TPR-like"/>
    <property type="match status" value="1"/>
</dbReference>
<dbReference type="SUPFAM" id="SSF52540">
    <property type="entry name" value="P-loop containing nucleoside triphosphate hydrolases"/>
    <property type="match status" value="1"/>
</dbReference>
<organism evidence="3 4">
    <name type="scientific">Penicillium canescens</name>
    <dbReference type="NCBI Taxonomy" id="5083"/>
    <lineage>
        <taxon>Eukaryota</taxon>
        <taxon>Fungi</taxon>
        <taxon>Dikarya</taxon>
        <taxon>Ascomycota</taxon>
        <taxon>Pezizomycotina</taxon>
        <taxon>Eurotiomycetes</taxon>
        <taxon>Eurotiomycetidae</taxon>
        <taxon>Eurotiales</taxon>
        <taxon>Aspergillaceae</taxon>
        <taxon>Penicillium</taxon>
    </lineage>
</organism>
<dbReference type="PANTHER" id="PTHR46082:SF6">
    <property type="entry name" value="AAA+ ATPASE DOMAIN-CONTAINING PROTEIN-RELATED"/>
    <property type="match status" value="1"/>
</dbReference>
<name>A0AAD6NBX4_PENCN</name>
<dbReference type="InterPro" id="IPR053137">
    <property type="entry name" value="NLR-like"/>
</dbReference>
<dbReference type="Gene3D" id="1.25.40.10">
    <property type="entry name" value="Tetratricopeptide repeat domain"/>
    <property type="match status" value="1"/>
</dbReference>
<evidence type="ECO:0000313" key="4">
    <source>
        <dbReference type="Proteomes" id="UP001219568"/>
    </source>
</evidence>
<dbReference type="Proteomes" id="UP001219568">
    <property type="component" value="Unassembled WGS sequence"/>
</dbReference>
<dbReference type="Pfam" id="PF25000">
    <property type="entry name" value="DUF7779"/>
    <property type="match status" value="1"/>
</dbReference>
<proteinExistence type="predicted"/>
<gene>
    <name evidence="3" type="ORF">N7460_001517</name>
</gene>
<comment type="caution">
    <text evidence="3">The sequence shown here is derived from an EMBL/GenBank/DDBJ whole genome shotgun (WGS) entry which is preliminary data.</text>
</comment>
<keyword evidence="4" id="KW-1185">Reference proteome</keyword>
<dbReference type="InterPro" id="IPR056681">
    <property type="entry name" value="DUF7779"/>
</dbReference>
<dbReference type="AlphaFoldDB" id="A0AAD6NBX4"/>
<feature type="region of interest" description="Disordered" evidence="1">
    <location>
        <begin position="354"/>
        <end position="377"/>
    </location>
</feature>
<dbReference type="PANTHER" id="PTHR46082">
    <property type="entry name" value="ATP/GTP-BINDING PROTEIN-RELATED"/>
    <property type="match status" value="1"/>
</dbReference>
<dbReference type="Pfam" id="PF13424">
    <property type="entry name" value="TPR_12"/>
    <property type="match status" value="1"/>
</dbReference>
<dbReference type="Gene3D" id="3.40.50.300">
    <property type="entry name" value="P-loop containing nucleotide triphosphate hydrolases"/>
    <property type="match status" value="1"/>
</dbReference>